<gene>
    <name evidence="2" type="ORF">HK413_12045</name>
</gene>
<name>A0ABX1W739_9SPHI</name>
<dbReference type="SUPFAM" id="SSF53067">
    <property type="entry name" value="Actin-like ATPase domain"/>
    <property type="match status" value="2"/>
</dbReference>
<reference evidence="2 3" key="1">
    <citation type="submission" date="2020-05" db="EMBL/GenBank/DDBJ databases">
        <authorList>
            <person name="Khan S.A."/>
            <person name="Jeon C.O."/>
            <person name="Chun B.H."/>
        </authorList>
    </citation>
    <scope>NUCLEOTIDE SEQUENCE [LARGE SCALE GENOMIC DNA]</scope>
    <source>
        <strain evidence="2 3">S1162</strain>
    </source>
</reference>
<dbReference type="InterPro" id="IPR003695">
    <property type="entry name" value="Ppx_GppA_N"/>
</dbReference>
<dbReference type="Pfam" id="PF02541">
    <property type="entry name" value="Ppx-GppA"/>
    <property type="match status" value="1"/>
</dbReference>
<keyword evidence="3" id="KW-1185">Reference proteome</keyword>
<comment type="caution">
    <text evidence="2">The sequence shown here is derived from an EMBL/GenBank/DDBJ whole genome shotgun (WGS) entry which is preliminary data.</text>
</comment>
<dbReference type="RefSeq" id="WP_175270299.1">
    <property type="nucleotide sequence ID" value="NZ_JABFCR010000059.1"/>
</dbReference>
<dbReference type="PANTHER" id="PTHR30005">
    <property type="entry name" value="EXOPOLYPHOSPHATASE"/>
    <property type="match status" value="1"/>
</dbReference>
<dbReference type="Proteomes" id="UP000566071">
    <property type="component" value="Unassembled WGS sequence"/>
</dbReference>
<sequence>MDDKKPATVFATQQRVAVMDLGTNTFHLLIAEGSAVDYKEVVHEHDSVKLGEGGINKGIIQPAAYERGITAMQKFRDGINGHGIKHVRAIATSALRNASNGRQFIEDVADKTGIQIELINGEQEAEYIYKGVKLAGGLTDKTSLIMDIGGGSVEFILCNANTILWKQSFEIGAARLMDKFHRNDPITAEAINSLQLYLEEQLTTLIAVASKYPVEALIGSSGAFETFVELIELEKGNSFDLAIKNYDFEFSDLINTTNKLITSSHDERKSMKGIIPIRVDMIVVASLITRFIIEKLGITKVCMSTYSLKEGVLAEMMTT</sequence>
<protein>
    <submittedName>
        <fullName evidence="2">Exopolyphosphatase</fullName>
    </submittedName>
</protein>
<accession>A0ABX1W739</accession>
<evidence type="ECO:0000313" key="2">
    <source>
        <dbReference type="EMBL" id="NNU34621.1"/>
    </source>
</evidence>
<organism evidence="2 3">
    <name type="scientific">Mucilaginibacter humi</name>
    <dbReference type="NCBI Taxonomy" id="2732510"/>
    <lineage>
        <taxon>Bacteria</taxon>
        <taxon>Pseudomonadati</taxon>
        <taxon>Bacteroidota</taxon>
        <taxon>Sphingobacteriia</taxon>
        <taxon>Sphingobacteriales</taxon>
        <taxon>Sphingobacteriaceae</taxon>
        <taxon>Mucilaginibacter</taxon>
    </lineage>
</organism>
<dbReference type="EMBL" id="JABFCR010000059">
    <property type="protein sequence ID" value="NNU34621.1"/>
    <property type="molecule type" value="Genomic_DNA"/>
</dbReference>
<proteinExistence type="predicted"/>
<dbReference type="PANTHER" id="PTHR30005:SF0">
    <property type="entry name" value="RETROGRADE REGULATION PROTEIN 2"/>
    <property type="match status" value="1"/>
</dbReference>
<evidence type="ECO:0000313" key="3">
    <source>
        <dbReference type="Proteomes" id="UP000566071"/>
    </source>
</evidence>
<dbReference type="Gene3D" id="3.30.420.40">
    <property type="match status" value="1"/>
</dbReference>
<dbReference type="Gene3D" id="3.30.420.150">
    <property type="entry name" value="Exopolyphosphatase. Domain 2"/>
    <property type="match status" value="1"/>
</dbReference>
<dbReference type="InterPro" id="IPR050273">
    <property type="entry name" value="GppA/Ppx_hydrolase"/>
</dbReference>
<dbReference type="InterPro" id="IPR043129">
    <property type="entry name" value="ATPase_NBD"/>
</dbReference>
<dbReference type="CDD" id="cd24055">
    <property type="entry name" value="ASKHA_NBD_ChPPX-like"/>
    <property type="match status" value="1"/>
</dbReference>
<evidence type="ECO:0000259" key="1">
    <source>
        <dbReference type="Pfam" id="PF02541"/>
    </source>
</evidence>
<feature type="domain" description="Ppx/GppA phosphatase N-terminal" evidence="1">
    <location>
        <begin position="31"/>
        <end position="318"/>
    </location>
</feature>